<gene>
    <name evidence="7" type="ORF">LEP48_11960</name>
</gene>
<dbReference type="InterPro" id="IPR027417">
    <property type="entry name" value="P-loop_NTPase"/>
</dbReference>
<dbReference type="GO" id="GO:0005524">
    <property type="term" value="F:ATP binding"/>
    <property type="evidence" value="ECO:0007669"/>
    <property type="project" value="UniProtKB-KW"/>
</dbReference>
<evidence type="ECO:0000256" key="2">
    <source>
        <dbReference type="ARBA" id="ARBA00022448"/>
    </source>
</evidence>
<keyword evidence="8" id="KW-1185">Reference proteome</keyword>
<dbReference type="InterPro" id="IPR015856">
    <property type="entry name" value="ABC_transpr_CbiO/EcfA_su"/>
</dbReference>
<protein>
    <submittedName>
        <fullName evidence="7">Energy-coupling factor ABC transporter ATP-binding protein</fullName>
    </submittedName>
</protein>
<feature type="domain" description="ABC transporter" evidence="6">
    <location>
        <begin position="302"/>
        <end position="528"/>
    </location>
</feature>
<dbReference type="InterPro" id="IPR017871">
    <property type="entry name" value="ABC_transporter-like_CS"/>
</dbReference>
<keyword evidence="3" id="KW-0547">Nucleotide-binding</keyword>
<evidence type="ECO:0000259" key="6">
    <source>
        <dbReference type="PROSITE" id="PS50893"/>
    </source>
</evidence>
<evidence type="ECO:0000256" key="4">
    <source>
        <dbReference type="ARBA" id="ARBA00022840"/>
    </source>
</evidence>
<comment type="caution">
    <text evidence="7">The sequence shown here is derived from an EMBL/GenBank/DDBJ whole genome shotgun (WGS) entry which is preliminary data.</text>
</comment>
<dbReference type="InterPro" id="IPR003593">
    <property type="entry name" value="AAA+_ATPase"/>
</dbReference>
<feature type="region of interest" description="Disordered" evidence="5">
    <location>
        <begin position="275"/>
        <end position="315"/>
    </location>
</feature>
<evidence type="ECO:0000256" key="3">
    <source>
        <dbReference type="ARBA" id="ARBA00022741"/>
    </source>
</evidence>
<evidence type="ECO:0000313" key="7">
    <source>
        <dbReference type="EMBL" id="MCA5894057.1"/>
    </source>
</evidence>
<evidence type="ECO:0000256" key="5">
    <source>
        <dbReference type="SAM" id="MobiDB-lite"/>
    </source>
</evidence>
<dbReference type="PROSITE" id="PS50893">
    <property type="entry name" value="ABC_TRANSPORTER_2"/>
    <property type="match status" value="2"/>
</dbReference>
<reference evidence="7 8" key="1">
    <citation type="submission" date="2021-09" db="EMBL/GenBank/DDBJ databases">
        <title>Isoptericola luteus sp. nov., a novel bacterium isolated from Harbin, the capital city of Heilongjiang province.</title>
        <authorList>
            <person name="Li J."/>
        </authorList>
    </citation>
    <scope>NUCLEOTIDE SEQUENCE [LARGE SCALE GENOMIC DNA]</scope>
    <source>
        <strain evidence="7 8">NEAU-Y5</strain>
    </source>
</reference>
<dbReference type="Pfam" id="PF00005">
    <property type="entry name" value="ABC_tran"/>
    <property type="match status" value="2"/>
</dbReference>
<comment type="similarity">
    <text evidence="1">Belongs to the ABC transporter superfamily.</text>
</comment>
<dbReference type="SUPFAM" id="SSF52540">
    <property type="entry name" value="P-loop containing nucleoside triphosphate hydrolases"/>
    <property type="match status" value="2"/>
</dbReference>
<dbReference type="CDD" id="cd03225">
    <property type="entry name" value="ABC_cobalt_CbiO_domain1"/>
    <property type="match status" value="2"/>
</dbReference>
<dbReference type="InterPro" id="IPR050095">
    <property type="entry name" value="ECF_ABC_transporter_ATP-bd"/>
</dbReference>
<proteinExistence type="inferred from homology"/>
<accession>A0ABS7ZHW7</accession>
<evidence type="ECO:0000313" key="8">
    <source>
        <dbReference type="Proteomes" id="UP001319870"/>
    </source>
</evidence>
<dbReference type="PROSITE" id="PS00211">
    <property type="entry name" value="ABC_TRANSPORTER_1"/>
    <property type="match status" value="3"/>
</dbReference>
<dbReference type="RefSeq" id="WP_225565810.1">
    <property type="nucleotide sequence ID" value="NZ_JAIXCQ010000007.1"/>
</dbReference>
<dbReference type="PANTHER" id="PTHR43553:SF24">
    <property type="entry name" value="ENERGY-COUPLING FACTOR TRANSPORTER ATP-BINDING PROTEIN ECFA1"/>
    <property type="match status" value="1"/>
</dbReference>
<dbReference type="SMART" id="SM00382">
    <property type="entry name" value="AAA"/>
    <property type="match status" value="2"/>
</dbReference>
<keyword evidence="2" id="KW-0813">Transport</keyword>
<sequence>MSATAERLTVTYPRAGVAALDDVTVRLPDGDALLVVGLSGSGKSTLLAALAGIVGHTVDAEVSGRALVGAVDAVAGGQRAVAAVAGLVLQDPAAQTCLDTVVGEIEHVLENRAVPPAAMPAAVEAALTAAGAGDLAGRATGELSGGQLQRVALAAALAGRPRVLLLDEPTALLDPRAARDVGALVGRLATQGTTAVVVEHRVDDLRPLPARTLVLDGGRIVACGPTAEVLATHGHRLLAAGCWVPTDVLLDAAGAPGRLGDPGTDAWLVELTARRAPSPPPSPDGAALVAAGPRGGDPVLDARRMSVSRTRRPHGRWSRARQVDVVHDVDLRVGRGEVVGVVGVNGCGKSTLLRGLAGLDRTRGTRRTGRTALVVQHPEQQLLCRTVAAEIAYGPRRAGLPDDEVDRRVTAALHRFGLHDLADRSPYRLSGGQQRRLSLACAVVTDVDLLLVDEPTFGLDRAGALDTAGVLRQVSEDGAGVVVVSHDLELLARCADRLLVLRDGRPVAHGRLEAVLGDTETLDAAGLARTDLLDWWCGRPGPRPPLRSLLGALDAAVSAR</sequence>
<organism evidence="7 8">
    <name type="scientific">Isoptericola luteus</name>
    <dbReference type="NCBI Taxonomy" id="2879484"/>
    <lineage>
        <taxon>Bacteria</taxon>
        <taxon>Bacillati</taxon>
        <taxon>Actinomycetota</taxon>
        <taxon>Actinomycetes</taxon>
        <taxon>Micrococcales</taxon>
        <taxon>Promicromonosporaceae</taxon>
        <taxon>Isoptericola</taxon>
    </lineage>
</organism>
<dbReference type="PANTHER" id="PTHR43553">
    <property type="entry name" value="HEAVY METAL TRANSPORTER"/>
    <property type="match status" value="1"/>
</dbReference>
<evidence type="ECO:0000256" key="1">
    <source>
        <dbReference type="ARBA" id="ARBA00005417"/>
    </source>
</evidence>
<dbReference type="Proteomes" id="UP001319870">
    <property type="component" value="Unassembled WGS sequence"/>
</dbReference>
<feature type="domain" description="ABC transporter" evidence="6">
    <location>
        <begin position="5"/>
        <end position="242"/>
    </location>
</feature>
<name>A0ABS7ZHW7_9MICO</name>
<keyword evidence="4 7" id="KW-0067">ATP-binding</keyword>
<dbReference type="Gene3D" id="3.40.50.300">
    <property type="entry name" value="P-loop containing nucleotide triphosphate hydrolases"/>
    <property type="match status" value="2"/>
</dbReference>
<dbReference type="EMBL" id="JAIXCQ010000007">
    <property type="protein sequence ID" value="MCA5894057.1"/>
    <property type="molecule type" value="Genomic_DNA"/>
</dbReference>
<dbReference type="InterPro" id="IPR003439">
    <property type="entry name" value="ABC_transporter-like_ATP-bd"/>
</dbReference>